<evidence type="ECO:0000256" key="7">
    <source>
        <dbReference type="ARBA" id="ARBA00023136"/>
    </source>
</evidence>
<evidence type="ECO:0000313" key="16">
    <source>
        <dbReference type="Proteomes" id="UP000319335"/>
    </source>
</evidence>
<evidence type="ECO:0000259" key="14">
    <source>
        <dbReference type="PROSITE" id="PS51371"/>
    </source>
</evidence>
<evidence type="ECO:0000256" key="12">
    <source>
        <dbReference type="PROSITE-ProRule" id="PRU00703"/>
    </source>
</evidence>
<evidence type="ECO:0000256" key="6">
    <source>
        <dbReference type="ARBA" id="ARBA00023065"/>
    </source>
</evidence>
<feature type="domain" description="CBS" evidence="14">
    <location>
        <begin position="516"/>
        <end position="575"/>
    </location>
</feature>
<dbReference type="InterPro" id="IPR000644">
    <property type="entry name" value="CBS_dom"/>
</dbReference>
<evidence type="ECO:0000256" key="9">
    <source>
        <dbReference type="ARBA" id="ARBA00023173"/>
    </source>
</evidence>
<dbReference type="AlphaFoldDB" id="A0A7Z8KPH7"/>
<sequence>MNSLDEKTAFQKLKQNTYHWLHTESLISNSLAVVIGVLTGLAIVFYDTLLDFSHESFFGTASQTSRYFIILLPAIGGLLVGLLAYFFINSRRYNIEEIIEATALRSGKMSARNAFLEVLASIISIGSGGSAGKEAPVVLAGSGIGSSLASLLRIHGNRVKILIGCGAASSIAAAYNAPLAGVVFVVEVILGELEASSFIPIVVSAVFATIVSSLVFGVENIGVASYEFVNPFYEFALYLLLGIIAGLTSALLMRSLFSTHKAFDSLQIHPVIKPAIGGLLVGLIGFFYPQVFGVGYDVITDALNGNLTLKIMFLLIFLKIIAFSFTMGSGGSGGSIVPALFVGAMMGGSYGSIVHGMFPDVTAESGAYALVGMGAVFAGTSRAPLTSILILFELTRDYNMILPIMLACVVSNVISSSISSESIFTEGLRRRGFTIRKGREVDIMEALLVKDAMKHNVQTVSENKNVGALIALMQSSRHAGFPVLDSNGQLSGIVTLKDVRDKVGHDELEKAITEICTKEVAVAYQDETLNTVLKRLAAKDIGRLPVVSRSDDTKLLGIITRSDIVKLYDKKILDKVQRIQKMNPDQ</sequence>
<dbReference type="Pfam" id="PF00571">
    <property type="entry name" value="CBS"/>
    <property type="match status" value="2"/>
</dbReference>
<evidence type="ECO:0000256" key="11">
    <source>
        <dbReference type="ARBA" id="ARBA00023303"/>
    </source>
</evidence>
<keyword evidence="9" id="KW-0869">Chloride channel</keyword>
<dbReference type="Pfam" id="PF00654">
    <property type="entry name" value="Voltage_CLC"/>
    <property type="match status" value="1"/>
</dbReference>
<comment type="caution">
    <text evidence="15">The sequence shown here is derived from an EMBL/GenBank/DDBJ whole genome shotgun (WGS) entry which is preliminary data.</text>
</comment>
<feature type="transmembrane region" description="Helical" evidence="13">
    <location>
        <begin position="235"/>
        <end position="256"/>
    </location>
</feature>
<dbReference type="GO" id="GO:0005254">
    <property type="term" value="F:chloride channel activity"/>
    <property type="evidence" value="ECO:0007669"/>
    <property type="project" value="UniProtKB-KW"/>
</dbReference>
<dbReference type="EMBL" id="VIAQ01000015">
    <property type="protein sequence ID" value="TQD25166.1"/>
    <property type="molecule type" value="Genomic_DNA"/>
</dbReference>
<evidence type="ECO:0000256" key="13">
    <source>
        <dbReference type="SAM" id="Phobius"/>
    </source>
</evidence>
<name>A0A7Z8KPH7_9EURY</name>
<dbReference type="Proteomes" id="UP000319335">
    <property type="component" value="Unassembled WGS sequence"/>
</dbReference>
<accession>A0A7Z8KPH7</accession>
<keyword evidence="2" id="KW-0813">Transport</keyword>
<dbReference type="SMART" id="SM00116">
    <property type="entry name" value="CBS"/>
    <property type="match status" value="2"/>
</dbReference>
<keyword evidence="7 13" id="KW-0472">Membrane</keyword>
<dbReference type="Gene3D" id="1.10.3080.10">
    <property type="entry name" value="Clc chloride channel"/>
    <property type="match status" value="1"/>
</dbReference>
<keyword evidence="8" id="KW-0486">Methionine biosynthesis</keyword>
<dbReference type="InterPro" id="IPR046342">
    <property type="entry name" value="CBS_dom_sf"/>
</dbReference>
<dbReference type="GO" id="GO:0034707">
    <property type="term" value="C:chloride channel complex"/>
    <property type="evidence" value="ECO:0007669"/>
    <property type="project" value="UniProtKB-KW"/>
</dbReference>
<keyword evidence="16" id="KW-1185">Reference proteome</keyword>
<feature type="transmembrane region" description="Helical" evidence="13">
    <location>
        <begin position="26"/>
        <end position="46"/>
    </location>
</feature>
<keyword evidence="3" id="KW-0028">Amino-acid biosynthesis</keyword>
<feature type="transmembrane region" description="Helical" evidence="13">
    <location>
        <begin position="370"/>
        <end position="392"/>
    </location>
</feature>
<comment type="subcellular location">
    <subcellularLocation>
        <location evidence="1">Membrane</location>
        <topology evidence="1">Multi-pass membrane protein</topology>
    </subcellularLocation>
</comment>
<keyword evidence="11" id="KW-0407">Ion channel</keyword>
<feature type="transmembrane region" description="Helical" evidence="13">
    <location>
        <begin position="276"/>
        <end position="299"/>
    </location>
</feature>
<dbReference type="SUPFAM" id="SSF81340">
    <property type="entry name" value="Clc chloride channel"/>
    <property type="match status" value="1"/>
</dbReference>
<keyword evidence="4 13" id="KW-0812">Transmembrane</keyword>
<gene>
    <name evidence="15" type="ORF">FKV42_08935</name>
</gene>
<dbReference type="GO" id="GO:0009086">
    <property type="term" value="P:methionine biosynthetic process"/>
    <property type="evidence" value="ECO:0007669"/>
    <property type="project" value="UniProtKB-KW"/>
</dbReference>
<protein>
    <submittedName>
        <fullName evidence="15">CBS domain-containing protein</fullName>
    </submittedName>
</protein>
<evidence type="ECO:0000256" key="2">
    <source>
        <dbReference type="ARBA" id="ARBA00022448"/>
    </source>
</evidence>
<dbReference type="PANTHER" id="PTHR43427">
    <property type="entry name" value="CHLORIDE CHANNEL PROTEIN CLC-E"/>
    <property type="match status" value="1"/>
</dbReference>
<keyword evidence="12" id="KW-0129">CBS domain</keyword>
<evidence type="ECO:0000256" key="10">
    <source>
        <dbReference type="ARBA" id="ARBA00023214"/>
    </source>
</evidence>
<feature type="domain" description="CBS" evidence="14">
    <location>
        <begin position="453"/>
        <end position="510"/>
    </location>
</feature>
<feature type="transmembrane region" description="Helical" evidence="13">
    <location>
        <begin position="311"/>
        <end position="330"/>
    </location>
</feature>
<proteinExistence type="predicted"/>
<feature type="transmembrane region" description="Helical" evidence="13">
    <location>
        <begin position="161"/>
        <end position="186"/>
    </location>
</feature>
<feature type="transmembrane region" description="Helical" evidence="13">
    <location>
        <begin position="336"/>
        <end position="358"/>
    </location>
</feature>
<reference evidence="15 16" key="1">
    <citation type="submission" date="2019-06" db="EMBL/GenBank/DDBJ databases">
        <title>Draft genome sequence of Methanolobus vulcani B1d.</title>
        <authorList>
            <person name="Creighbaum A.J."/>
            <person name="Ticak T."/>
            <person name="Hariraju D."/>
            <person name="Arivett B.A."/>
            <person name="Ferguson D.J.Jr."/>
        </authorList>
    </citation>
    <scope>NUCLEOTIDE SEQUENCE [LARGE SCALE GENOMIC DNA]</scope>
    <source>
        <strain evidence="15 16">B1d</strain>
    </source>
</reference>
<keyword evidence="10" id="KW-0868">Chloride</keyword>
<dbReference type="InterPro" id="IPR001807">
    <property type="entry name" value="ClC"/>
</dbReference>
<evidence type="ECO:0000313" key="15">
    <source>
        <dbReference type="EMBL" id="TQD25166.1"/>
    </source>
</evidence>
<dbReference type="PRINTS" id="PR00762">
    <property type="entry name" value="CLCHANNEL"/>
</dbReference>
<dbReference type="OrthoDB" id="89900at2157"/>
<evidence type="ECO:0000256" key="4">
    <source>
        <dbReference type="ARBA" id="ARBA00022692"/>
    </source>
</evidence>
<evidence type="ECO:0000256" key="1">
    <source>
        <dbReference type="ARBA" id="ARBA00004141"/>
    </source>
</evidence>
<keyword evidence="6" id="KW-0406">Ion transport</keyword>
<dbReference type="SUPFAM" id="SSF54631">
    <property type="entry name" value="CBS-domain pair"/>
    <property type="match status" value="1"/>
</dbReference>
<feature type="transmembrane region" description="Helical" evidence="13">
    <location>
        <begin position="66"/>
        <end position="88"/>
    </location>
</feature>
<keyword evidence="5 13" id="KW-1133">Transmembrane helix</keyword>
<dbReference type="InterPro" id="IPR050368">
    <property type="entry name" value="ClC-type_chloride_channel"/>
</dbReference>
<organism evidence="15 16">
    <name type="scientific">Methanolobus vulcani</name>
    <dbReference type="NCBI Taxonomy" id="38026"/>
    <lineage>
        <taxon>Archaea</taxon>
        <taxon>Methanobacteriati</taxon>
        <taxon>Methanobacteriota</taxon>
        <taxon>Stenosarchaea group</taxon>
        <taxon>Methanomicrobia</taxon>
        <taxon>Methanosarcinales</taxon>
        <taxon>Methanosarcinaceae</taxon>
        <taxon>Methanolobus</taxon>
    </lineage>
</organism>
<feature type="transmembrane region" description="Helical" evidence="13">
    <location>
        <begin position="198"/>
        <end position="223"/>
    </location>
</feature>
<evidence type="ECO:0000256" key="5">
    <source>
        <dbReference type="ARBA" id="ARBA00022989"/>
    </source>
</evidence>
<dbReference type="InterPro" id="IPR014743">
    <property type="entry name" value="Cl-channel_core"/>
</dbReference>
<dbReference type="CDD" id="cd00400">
    <property type="entry name" value="Voltage_gated_ClC"/>
    <property type="match status" value="1"/>
</dbReference>
<dbReference type="PANTHER" id="PTHR43427:SF6">
    <property type="entry name" value="CHLORIDE CHANNEL PROTEIN CLC-E"/>
    <property type="match status" value="1"/>
</dbReference>
<feature type="transmembrane region" description="Helical" evidence="13">
    <location>
        <begin position="398"/>
        <end position="420"/>
    </location>
</feature>
<evidence type="ECO:0000256" key="3">
    <source>
        <dbReference type="ARBA" id="ARBA00022605"/>
    </source>
</evidence>
<dbReference type="PROSITE" id="PS51371">
    <property type="entry name" value="CBS"/>
    <property type="match status" value="2"/>
</dbReference>
<evidence type="ECO:0000256" key="8">
    <source>
        <dbReference type="ARBA" id="ARBA00023167"/>
    </source>
</evidence>
<dbReference type="Gene3D" id="3.10.580.10">
    <property type="entry name" value="CBS-domain"/>
    <property type="match status" value="1"/>
</dbReference>